<dbReference type="PANTHER" id="PTHR30037">
    <property type="entry name" value="DNA-3-METHYLADENINE GLYCOSYLASE 1"/>
    <property type="match status" value="1"/>
</dbReference>
<protein>
    <submittedName>
        <fullName evidence="1">Methyladenine glycosylase</fullName>
    </submittedName>
</protein>
<dbReference type="InterPro" id="IPR052891">
    <property type="entry name" value="DNA-3mA_glycosylase"/>
</dbReference>
<organism evidence="1 2">
    <name type="scientific">Catenovulum agarivorans DS-2</name>
    <dbReference type="NCBI Taxonomy" id="1328313"/>
    <lineage>
        <taxon>Bacteria</taxon>
        <taxon>Pseudomonadati</taxon>
        <taxon>Pseudomonadota</taxon>
        <taxon>Gammaproteobacteria</taxon>
        <taxon>Alteromonadales</taxon>
        <taxon>Alteromonadaceae</taxon>
        <taxon>Catenovulum</taxon>
    </lineage>
</organism>
<comment type="caution">
    <text evidence="1">The sequence shown here is derived from an EMBL/GenBank/DDBJ whole genome shotgun (WGS) entry which is preliminary data.</text>
</comment>
<dbReference type="eggNOG" id="COG2818">
    <property type="taxonomic scope" value="Bacteria"/>
</dbReference>
<dbReference type="SUPFAM" id="SSF48150">
    <property type="entry name" value="DNA-glycosylase"/>
    <property type="match status" value="1"/>
</dbReference>
<dbReference type="PATRIC" id="fig|1328313.3.peg.2856"/>
<dbReference type="Pfam" id="PF03352">
    <property type="entry name" value="Adenine_glyco"/>
    <property type="match status" value="1"/>
</dbReference>
<proteinExistence type="predicted"/>
<dbReference type="InterPro" id="IPR011257">
    <property type="entry name" value="DNA_glycosylase"/>
</dbReference>
<dbReference type="Gene3D" id="1.10.340.30">
    <property type="entry name" value="Hypothetical protein, domain 2"/>
    <property type="match status" value="1"/>
</dbReference>
<dbReference type="InterPro" id="IPR005019">
    <property type="entry name" value="Adenine_glyco"/>
</dbReference>
<dbReference type="EMBL" id="ARZY01000029">
    <property type="protein sequence ID" value="EWH09092.1"/>
    <property type="molecule type" value="Genomic_DNA"/>
</dbReference>
<evidence type="ECO:0000313" key="2">
    <source>
        <dbReference type="Proteomes" id="UP000019276"/>
    </source>
</evidence>
<dbReference type="PANTHER" id="PTHR30037:SF3">
    <property type="entry name" value="BLR0857 PROTEIN"/>
    <property type="match status" value="1"/>
</dbReference>
<sequence>MERFDNIIERAIQRKGNEQVVMSYVGTPLSNQAIAQITDDRFLAAFTKKVFQSGFVWRVVENKWPNFEECFFAFEIEKILMMPAELLEKKAADPKIIRNGKKVQSIYENALMIHDVQIEYGHSFSQFIADWPESDRVGLWGYLKKHGCRLGGNTGPYALRALGIDTFLLTQDVEAYFRANKLIEGGATSKRSLQQIQQGFNEWRDETGLSYQALSQILAMSVGDNRIAIAE</sequence>
<reference evidence="1 2" key="1">
    <citation type="journal article" date="2014" name="Genome Announc.">
        <title>Draft Genome Sequence of the Agar-Degrading Bacterium Catenovulum sp. Strain DS-2, Isolated from Intestines of Haliotis diversicolor.</title>
        <authorList>
            <person name="Shan D."/>
            <person name="Li X."/>
            <person name="Gu Z."/>
            <person name="Wei G."/>
            <person name="Gao Z."/>
            <person name="Shao Z."/>
        </authorList>
    </citation>
    <scope>NUCLEOTIDE SEQUENCE [LARGE SCALE GENOMIC DNA]</scope>
    <source>
        <strain evidence="1 2">DS-2</strain>
    </source>
</reference>
<dbReference type="Proteomes" id="UP000019276">
    <property type="component" value="Unassembled WGS sequence"/>
</dbReference>
<gene>
    <name evidence="1" type="ORF">DS2_13999</name>
</gene>
<dbReference type="GO" id="GO:0006284">
    <property type="term" value="P:base-excision repair"/>
    <property type="evidence" value="ECO:0007669"/>
    <property type="project" value="InterPro"/>
</dbReference>
<keyword evidence="2" id="KW-1185">Reference proteome</keyword>
<dbReference type="GO" id="GO:0008725">
    <property type="term" value="F:DNA-3-methyladenine glycosylase activity"/>
    <property type="evidence" value="ECO:0007669"/>
    <property type="project" value="InterPro"/>
</dbReference>
<dbReference type="STRING" id="1328313.DS2_13999"/>
<dbReference type="AlphaFoldDB" id="W7QJH2"/>
<accession>W7QJH2</accession>
<name>W7QJH2_9ALTE</name>
<dbReference type="OrthoDB" id="9795156at2"/>
<evidence type="ECO:0000313" key="1">
    <source>
        <dbReference type="EMBL" id="EWH09092.1"/>
    </source>
</evidence>
<dbReference type="RefSeq" id="WP_035015455.1">
    <property type="nucleotide sequence ID" value="NZ_ARZY01000029.1"/>
</dbReference>